<reference evidence="2" key="1">
    <citation type="journal article" date="2011" name="J. Bacteriol.">
        <title>Genome sequences of eight morphologically diverse alphaproteobacteria.</title>
        <authorList>
            <consortium name="US DOE Joint Genome Institute"/>
            <person name="Brown P.J."/>
            <person name="Kysela D.T."/>
            <person name="Buechlein A."/>
            <person name="Hemmerich C."/>
            <person name="Brun Y.V."/>
        </authorList>
    </citation>
    <scope>NUCLEOTIDE SEQUENCE [LARGE SCALE GENOMIC DNA]</scope>
    <source>
        <strain evidence="2">ATCC 15264 / DSM 4735 / LMG 14903 / NBRC 16000 / CB 81</strain>
    </source>
</reference>
<gene>
    <name evidence="1" type="ordered locus">Bresu_1674</name>
</gene>
<dbReference type="Proteomes" id="UP000002696">
    <property type="component" value="Chromosome"/>
</dbReference>
<keyword evidence="2" id="KW-1185">Reference proteome</keyword>
<name>D9QH19_BRESC</name>
<accession>D9QH19</accession>
<dbReference type="InParanoid" id="D9QH19"/>
<dbReference type="EMBL" id="CP002102">
    <property type="protein sequence ID" value="ADL00985.1"/>
    <property type="molecule type" value="Genomic_DNA"/>
</dbReference>
<evidence type="ECO:0000313" key="1">
    <source>
        <dbReference type="EMBL" id="ADL00985.1"/>
    </source>
</evidence>
<sequence>MAVFQAHASARNRAAARKPHATGVQVLGLGGAASLAALGFGGPAAAQGGGAIPRPPVAETSTSLQALRTWVLATGDNHGRPFVIVDKIDARVAAFDPAGAMLASAPVLLGLARGDDSPAGIGDRALASIGPEDRITPAGRFAGELGENLAGRTVLWVDYDAAISLHPVATAVVSERRQARLDSPATSDNRISYGCINVPADFYSAVVLPMFRDAPGVVYVLPETRSLDAQFFHGTAAPADPGRASASLQGDSPDL</sequence>
<proteinExistence type="predicted"/>
<dbReference type="OrthoDB" id="7202732at2"/>
<evidence type="ECO:0008006" key="3">
    <source>
        <dbReference type="Google" id="ProtNLM"/>
    </source>
</evidence>
<dbReference type="eggNOG" id="COG1376">
    <property type="taxonomic scope" value="Bacteria"/>
</dbReference>
<dbReference type="STRING" id="633149.Bresu_1674"/>
<evidence type="ECO:0000313" key="2">
    <source>
        <dbReference type="Proteomes" id="UP000002696"/>
    </source>
</evidence>
<protein>
    <recommendedName>
        <fullName evidence="3">L,D-transpeptidase</fullName>
    </recommendedName>
</protein>
<dbReference type="AlphaFoldDB" id="D9QH19"/>
<dbReference type="KEGG" id="bsb:Bresu_1674"/>
<dbReference type="HOGENOM" id="CLU_077685_0_0_5"/>
<dbReference type="RefSeq" id="WP_013269087.1">
    <property type="nucleotide sequence ID" value="NC_014375.1"/>
</dbReference>
<organism evidence="1 2">
    <name type="scientific">Brevundimonas subvibrioides (strain ATCC 15264 / DSM 4735 / LMG 14903 / NBRC 16000 / CB 81)</name>
    <name type="common">Caulobacter subvibrioides</name>
    <dbReference type="NCBI Taxonomy" id="633149"/>
    <lineage>
        <taxon>Bacteria</taxon>
        <taxon>Pseudomonadati</taxon>
        <taxon>Pseudomonadota</taxon>
        <taxon>Alphaproteobacteria</taxon>
        <taxon>Caulobacterales</taxon>
        <taxon>Caulobacteraceae</taxon>
        <taxon>Brevundimonas</taxon>
    </lineage>
</organism>